<dbReference type="EMBL" id="BGPR01003706">
    <property type="protein sequence ID" value="GBM91452.1"/>
    <property type="molecule type" value="Genomic_DNA"/>
</dbReference>
<evidence type="ECO:0000313" key="2">
    <source>
        <dbReference type="Proteomes" id="UP000499080"/>
    </source>
</evidence>
<gene>
    <name evidence="1" type="ORF">AVEN_226834_1</name>
</gene>
<sequence>MVTSKLALTCFKLLASLHSCHVKFIASLLQIKIAIWGITPPAVFARSCVVRFSLVPFDGLMYCFSNMIRTYNDVARWITDWFCLQRSKFLLGAIHALPDRRRKFVASSDRYFEKSTAIASLPFPCFLPIQLPHF</sequence>
<keyword evidence="2" id="KW-1185">Reference proteome</keyword>
<reference evidence="1 2" key="1">
    <citation type="journal article" date="2019" name="Sci. Rep.">
        <title>Orb-weaving spider Araneus ventricosus genome elucidates the spidroin gene catalogue.</title>
        <authorList>
            <person name="Kono N."/>
            <person name="Nakamura H."/>
            <person name="Ohtoshi R."/>
            <person name="Moran D.A.P."/>
            <person name="Shinohara A."/>
            <person name="Yoshida Y."/>
            <person name="Fujiwara M."/>
            <person name="Mori M."/>
            <person name="Tomita M."/>
            <person name="Arakawa K."/>
        </authorList>
    </citation>
    <scope>NUCLEOTIDE SEQUENCE [LARGE SCALE GENOMIC DNA]</scope>
</reference>
<dbReference type="AlphaFoldDB" id="A0A4Y2JQ34"/>
<dbReference type="Proteomes" id="UP000499080">
    <property type="component" value="Unassembled WGS sequence"/>
</dbReference>
<name>A0A4Y2JQ34_ARAVE</name>
<organism evidence="1 2">
    <name type="scientific">Araneus ventricosus</name>
    <name type="common">Orbweaver spider</name>
    <name type="synonym">Epeira ventricosa</name>
    <dbReference type="NCBI Taxonomy" id="182803"/>
    <lineage>
        <taxon>Eukaryota</taxon>
        <taxon>Metazoa</taxon>
        <taxon>Ecdysozoa</taxon>
        <taxon>Arthropoda</taxon>
        <taxon>Chelicerata</taxon>
        <taxon>Arachnida</taxon>
        <taxon>Araneae</taxon>
        <taxon>Araneomorphae</taxon>
        <taxon>Entelegynae</taxon>
        <taxon>Araneoidea</taxon>
        <taxon>Araneidae</taxon>
        <taxon>Araneus</taxon>
    </lineage>
</organism>
<comment type="caution">
    <text evidence="1">The sequence shown here is derived from an EMBL/GenBank/DDBJ whole genome shotgun (WGS) entry which is preliminary data.</text>
</comment>
<proteinExistence type="predicted"/>
<accession>A0A4Y2JQ34</accession>
<protein>
    <submittedName>
        <fullName evidence="1">Uncharacterized protein</fullName>
    </submittedName>
</protein>
<evidence type="ECO:0000313" key="1">
    <source>
        <dbReference type="EMBL" id="GBM91452.1"/>
    </source>
</evidence>